<comment type="caution">
    <text evidence="6">The sequence shown here is derived from an EMBL/GenBank/DDBJ whole genome shotgun (WGS) entry which is preliminary data.</text>
</comment>
<dbReference type="Proteomes" id="UP001201549">
    <property type="component" value="Unassembled WGS sequence"/>
</dbReference>
<dbReference type="PANTHER" id="PTHR33841">
    <property type="entry name" value="DNA METHYLTRANSFERASE YEEA-RELATED"/>
    <property type="match status" value="1"/>
</dbReference>
<dbReference type="Gene3D" id="3.40.50.150">
    <property type="entry name" value="Vaccinia Virus protein VP39"/>
    <property type="match status" value="1"/>
</dbReference>
<evidence type="ECO:0000256" key="3">
    <source>
        <dbReference type="ARBA" id="ARBA00022679"/>
    </source>
</evidence>
<dbReference type="RefSeq" id="WP_238898989.1">
    <property type="nucleotide sequence ID" value="NZ_JAKOGG010000700.1"/>
</dbReference>
<dbReference type="EMBL" id="JAKOGG010000700">
    <property type="protein sequence ID" value="MCS4559072.1"/>
    <property type="molecule type" value="Genomic_DNA"/>
</dbReference>
<evidence type="ECO:0000313" key="7">
    <source>
        <dbReference type="Proteomes" id="UP001201549"/>
    </source>
</evidence>
<feature type="non-terminal residue" evidence="6">
    <location>
        <position position="80"/>
    </location>
</feature>
<proteinExistence type="predicted"/>
<protein>
    <recommendedName>
        <fullName evidence="1">site-specific DNA-methyltransferase (adenine-specific)</fullName>
        <ecNumber evidence="1">2.1.1.72</ecNumber>
    </recommendedName>
</protein>
<organism evidence="6 7">
    <name type="scientific">Shewanella electrica</name>
    <dbReference type="NCBI Taxonomy" id="515560"/>
    <lineage>
        <taxon>Bacteria</taxon>
        <taxon>Pseudomonadati</taxon>
        <taxon>Pseudomonadota</taxon>
        <taxon>Gammaproteobacteria</taxon>
        <taxon>Alteromonadales</taxon>
        <taxon>Shewanellaceae</taxon>
        <taxon>Shewanella</taxon>
    </lineage>
</organism>
<feature type="domain" description="MmeI-like DNA-methyltransferase" evidence="5">
    <location>
        <begin position="6"/>
        <end position="75"/>
    </location>
</feature>
<dbReference type="SUPFAM" id="SSF53335">
    <property type="entry name" value="S-adenosyl-L-methionine-dependent methyltransferases"/>
    <property type="match status" value="1"/>
</dbReference>
<dbReference type="PANTHER" id="PTHR33841:SF1">
    <property type="entry name" value="DNA METHYLTRANSFERASE A"/>
    <property type="match status" value="1"/>
</dbReference>
<evidence type="ECO:0000256" key="2">
    <source>
        <dbReference type="ARBA" id="ARBA00022603"/>
    </source>
</evidence>
<comment type="catalytic activity">
    <reaction evidence="4">
        <text>a 2'-deoxyadenosine in DNA + S-adenosyl-L-methionine = an N(6)-methyl-2'-deoxyadenosine in DNA + S-adenosyl-L-homocysteine + H(+)</text>
        <dbReference type="Rhea" id="RHEA:15197"/>
        <dbReference type="Rhea" id="RHEA-COMP:12418"/>
        <dbReference type="Rhea" id="RHEA-COMP:12419"/>
        <dbReference type="ChEBI" id="CHEBI:15378"/>
        <dbReference type="ChEBI" id="CHEBI:57856"/>
        <dbReference type="ChEBI" id="CHEBI:59789"/>
        <dbReference type="ChEBI" id="CHEBI:90615"/>
        <dbReference type="ChEBI" id="CHEBI:90616"/>
        <dbReference type="EC" id="2.1.1.72"/>
    </reaction>
</comment>
<evidence type="ECO:0000313" key="6">
    <source>
        <dbReference type="EMBL" id="MCS4559072.1"/>
    </source>
</evidence>
<gene>
    <name evidence="6" type="ORF">L9G74_21875</name>
</gene>
<reference evidence="7" key="1">
    <citation type="submission" date="2023-07" db="EMBL/GenBank/DDBJ databases">
        <title>Shewanella mangrovi sp. nov., an acetaldehyde- degrading bacterium isolated from mangrove sediment.</title>
        <authorList>
            <person name="Liu Y."/>
        </authorList>
    </citation>
    <scope>NUCLEOTIDE SEQUENCE [LARGE SCALE GENOMIC DNA]</scope>
    <source>
        <strain evidence="7">C32</strain>
    </source>
</reference>
<evidence type="ECO:0000256" key="1">
    <source>
        <dbReference type="ARBA" id="ARBA00011900"/>
    </source>
</evidence>
<evidence type="ECO:0000259" key="5">
    <source>
        <dbReference type="Pfam" id="PF20473"/>
    </source>
</evidence>
<dbReference type="Pfam" id="PF20473">
    <property type="entry name" value="MmeI_Mtase"/>
    <property type="match status" value="1"/>
</dbReference>
<sequence length="80" mass="8539">VREFGLKGLRVIDPTCGSGHFLLGAFERLHAKWLADAPAMGARERVRTAMASISGVDLNPFAVAIARFRLTVAGMRAAGD</sequence>
<keyword evidence="7" id="KW-1185">Reference proteome</keyword>
<dbReference type="EC" id="2.1.1.72" evidence="1"/>
<feature type="non-terminal residue" evidence="6">
    <location>
        <position position="1"/>
    </location>
</feature>
<accession>A0ABT2FRV8</accession>
<evidence type="ECO:0000256" key="4">
    <source>
        <dbReference type="ARBA" id="ARBA00047942"/>
    </source>
</evidence>
<name>A0ABT2FRV8_9GAMM</name>
<dbReference type="InterPro" id="IPR029063">
    <property type="entry name" value="SAM-dependent_MTases_sf"/>
</dbReference>
<dbReference type="InterPro" id="IPR050953">
    <property type="entry name" value="N4_N6_ade-DNA_methylase"/>
</dbReference>
<dbReference type="InterPro" id="IPR046816">
    <property type="entry name" value="MmeI_Mtase"/>
</dbReference>
<keyword evidence="2" id="KW-0489">Methyltransferase</keyword>
<keyword evidence="3" id="KW-0808">Transferase</keyword>